<feature type="domain" description="GGDEF" evidence="3">
    <location>
        <begin position="991"/>
        <end position="1122"/>
    </location>
</feature>
<dbReference type="CDD" id="cd00130">
    <property type="entry name" value="PAS"/>
    <property type="match status" value="1"/>
</dbReference>
<accession>A0ABR8Q3Z6</accession>
<dbReference type="InterPro" id="IPR013655">
    <property type="entry name" value="PAS_fold_3"/>
</dbReference>
<dbReference type="Proteomes" id="UP000640335">
    <property type="component" value="Unassembled WGS sequence"/>
</dbReference>
<dbReference type="SUPFAM" id="SSF55073">
    <property type="entry name" value="Nucleotide cyclase"/>
    <property type="match status" value="2"/>
</dbReference>
<dbReference type="Gene3D" id="3.20.20.450">
    <property type="entry name" value="EAL domain"/>
    <property type="match status" value="1"/>
</dbReference>
<dbReference type="RefSeq" id="WP_191749882.1">
    <property type="nucleotide sequence ID" value="NZ_JACSQZ010000024.1"/>
</dbReference>
<dbReference type="EMBL" id="JACSQZ010000024">
    <property type="protein sequence ID" value="MBD7915119.1"/>
    <property type="molecule type" value="Genomic_DNA"/>
</dbReference>
<dbReference type="InterPro" id="IPR000160">
    <property type="entry name" value="GGDEF_dom"/>
</dbReference>
<evidence type="ECO:0000259" key="1">
    <source>
        <dbReference type="PROSITE" id="PS50112"/>
    </source>
</evidence>
<dbReference type="NCBIfam" id="TIGR00229">
    <property type="entry name" value="sensory_box"/>
    <property type="match status" value="1"/>
</dbReference>
<feature type="domain" description="PAS" evidence="1">
    <location>
        <begin position="11"/>
        <end position="83"/>
    </location>
</feature>
<dbReference type="SUPFAM" id="SSF55785">
    <property type="entry name" value="PYP-like sensor domain (PAS domain)"/>
    <property type="match status" value="4"/>
</dbReference>
<dbReference type="SMART" id="SM00052">
    <property type="entry name" value="EAL"/>
    <property type="match status" value="1"/>
</dbReference>
<dbReference type="SMART" id="SM00267">
    <property type="entry name" value="GGDEF"/>
    <property type="match status" value="2"/>
</dbReference>
<dbReference type="InterPro" id="IPR052155">
    <property type="entry name" value="Biofilm_reg_signaling"/>
</dbReference>
<feature type="domain" description="EAL" evidence="2">
    <location>
        <begin position="300"/>
        <end position="555"/>
    </location>
</feature>
<dbReference type="InterPro" id="IPR035919">
    <property type="entry name" value="EAL_sf"/>
</dbReference>
<dbReference type="SMART" id="SM00091">
    <property type="entry name" value="PAS"/>
    <property type="match status" value="2"/>
</dbReference>
<dbReference type="PROSITE" id="PS50112">
    <property type="entry name" value="PAS"/>
    <property type="match status" value="1"/>
</dbReference>
<dbReference type="Pfam" id="PF00990">
    <property type="entry name" value="GGDEF"/>
    <property type="match status" value="2"/>
</dbReference>
<dbReference type="PANTHER" id="PTHR44757">
    <property type="entry name" value="DIGUANYLATE CYCLASE DGCP"/>
    <property type="match status" value="1"/>
</dbReference>
<gene>
    <name evidence="4" type="ORF">H9660_08140</name>
</gene>
<dbReference type="SUPFAM" id="SSF141868">
    <property type="entry name" value="EAL domain-like"/>
    <property type="match status" value="1"/>
</dbReference>
<evidence type="ECO:0000259" key="2">
    <source>
        <dbReference type="PROSITE" id="PS50883"/>
    </source>
</evidence>
<dbReference type="InterPro" id="IPR000014">
    <property type="entry name" value="PAS"/>
</dbReference>
<dbReference type="Pfam" id="PF08447">
    <property type="entry name" value="PAS_3"/>
    <property type="match status" value="1"/>
</dbReference>
<dbReference type="CDD" id="cd01949">
    <property type="entry name" value="GGDEF"/>
    <property type="match status" value="2"/>
</dbReference>
<dbReference type="InterPro" id="IPR029787">
    <property type="entry name" value="Nucleotide_cyclase"/>
</dbReference>
<dbReference type="PANTHER" id="PTHR44757:SF2">
    <property type="entry name" value="BIOFILM ARCHITECTURE MAINTENANCE PROTEIN MBAA"/>
    <property type="match status" value="1"/>
</dbReference>
<keyword evidence="5" id="KW-1185">Reference proteome</keyword>
<evidence type="ECO:0000313" key="5">
    <source>
        <dbReference type="Proteomes" id="UP000640335"/>
    </source>
</evidence>
<feature type="domain" description="GGDEF" evidence="3">
    <location>
        <begin position="159"/>
        <end position="291"/>
    </location>
</feature>
<dbReference type="PROSITE" id="PS50883">
    <property type="entry name" value="EAL"/>
    <property type="match status" value="1"/>
</dbReference>
<dbReference type="InterPro" id="IPR001633">
    <property type="entry name" value="EAL_dom"/>
</dbReference>
<dbReference type="NCBIfam" id="TIGR00254">
    <property type="entry name" value="GGDEF"/>
    <property type="match status" value="2"/>
</dbReference>
<protein>
    <submittedName>
        <fullName evidence="4">EAL domain-containing protein</fullName>
    </submittedName>
</protein>
<proteinExistence type="predicted"/>
<sequence>MDFELDKSVDNIHTLYNILSTMNDYIFISDIENKETLISKNMANEFGFDRKIIGDLEIIFLEKIHESDRARVKEDIYKLYNNDINQFYGEFRFENNLGVHIWISCKCKIYYDKNDKKRKYLAGIIENLERQVYIDPITEAHFYDKCGNDISYYINSENKKGGIMIIDLDDFDHINLLNSYEFGDSVLRKSILDISNILPCNSKIYRLYGDKFIIIYPNAKKEDMTRLFLEIQKYTLKFHEINNIKYQFTVSAGITMFDENNNSISELVRRGSIAIKKAKETGKNKCEFYSEEVFVEKLKENYLINEFRKNIQNEFKGFSLVFQPICNVATLQIKGAEALLRYESEKYGHISPLEFIPILEESGLIIEVGKWVIDKALSICKKWIKYIPDFFVNINVSLKQSIDYGFSTYILETLDKYKLNSNNIILELTETCFAKDETSFIEVLKHLRENKIRIAIDDFGTGYSSLGRLQRIPIDIVKIDKSFVKSMKNKDYNYNFIKTIIDLCHSASLKVCIEGIETRDELEIVNNFYADKFQGYYASKPIPEDEFFDKHIKIKDPFKSLKLEKNYLSTNNNVLIDSDLLLLMMDSTPLCLNLWNENFENISCNQEAVNLFELRDKGEYLKRFFELSPEYQPCGRLSRELALEKIEKAFKTGKEVFNWMHRKLNGELIPCEITLVRMMYKNKYIVAGYTRDLRHQILAEKAMCEDNELLNELMDATPLCLNLWSREYENTHCNNEAIKLFDLKDKREYTDRFFELSPEYQPDGEKSEEKAKKMIDIAFERGENKFEWMHCNLKGELIPSEVTLKKIKIKNEYMVAGYTRDMRSQIDKEQKIRLINSISTAILNNMPLGYIQYDINGNIIDFNPEIVNMVGGEDLNNTEKYFPEFQPSGERSIEKLNKKFKYAINEKFCKFEFILKHNNGNLIHTNMTMVYLNHQEVIICFIQDLSEVKNIASMNNKLKELAYFDALTGVYNRNAFFEKLDIRFEKIDKKIGYPLILLDFDHFKLINDTYGHIAGDKVLQETIGVIKKALPRNSLFGRYGGDEFLIQPGLILEKDLDKILKNIIKDINKLKIKYQDDFINISVSIGVAYYNNEIDYNSWIQRADSALYEVKANGRNDYKIVK</sequence>
<dbReference type="Pfam" id="PF00563">
    <property type="entry name" value="EAL"/>
    <property type="match status" value="1"/>
</dbReference>
<comment type="caution">
    <text evidence="4">The sequence shown here is derived from an EMBL/GenBank/DDBJ whole genome shotgun (WGS) entry which is preliminary data.</text>
</comment>
<reference evidence="4 5" key="1">
    <citation type="submission" date="2020-08" db="EMBL/GenBank/DDBJ databases">
        <title>A Genomic Blueprint of the Chicken Gut Microbiome.</title>
        <authorList>
            <person name="Gilroy R."/>
            <person name="Ravi A."/>
            <person name="Getino M."/>
            <person name="Pursley I."/>
            <person name="Horton D.L."/>
            <person name="Alikhan N.-F."/>
            <person name="Baker D."/>
            <person name="Gharbi K."/>
            <person name="Hall N."/>
            <person name="Watson M."/>
            <person name="Adriaenssens E.M."/>
            <person name="Foster-Nyarko E."/>
            <person name="Jarju S."/>
            <person name="Secka A."/>
            <person name="Antonio M."/>
            <person name="Oren A."/>
            <person name="Chaudhuri R."/>
            <person name="La Ragione R.M."/>
            <person name="Hildebrand F."/>
            <person name="Pallen M.J."/>
        </authorList>
    </citation>
    <scope>NUCLEOTIDE SEQUENCE [LARGE SCALE GENOMIC DNA]</scope>
    <source>
        <strain evidence="4 5">Sa3CUN1</strain>
    </source>
</reference>
<organism evidence="4 5">
    <name type="scientific">Clostridium gallinarum</name>
    <dbReference type="NCBI Taxonomy" id="2762246"/>
    <lineage>
        <taxon>Bacteria</taxon>
        <taxon>Bacillati</taxon>
        <taxon>Bacillota</taxon>
        <taxon>Clostridia</taxon>
        <taxon>Eubacteriales</taxon>
        <taxon>Clostridiaceae</taxon>
        <taxon>Clostridium</taxon>
    </lineage>
</organism>
<dbReference type="PROSITE" id="PS50887">
    <property type="entry name" value="GGDEF"/>
    <property type="match status" value="2"/>
</dbReference>
<evidence type="ECO:0000259" key="3">
    <source>
        <dbReference type="PROSITE" id="PS50887"/>
    </source>
</evidence>
<dbReference type="InterPro" id="IPR035965">
    <property type="entry name" value="PAS-like_dom_sf"/>
</dbReference>
<dbReference type="Pfam" id="PF13426">
    <property type="entry name" value="PAS_9"/>
    <property type="match status" value="2"/>
</dbReference>
<dbReference type="CDD" id="cd01948">
    <property type="entry name" value="EAL"/>
    <property type="match status" value="1"/>
</dbReference>
<dbReference type="InterPro" id="IPR043128">
    <property type="entry name" value="Rev_trsase/Diguanyl_cyclase"/>
</dbReference>
<evidence type="ECO:0000313" key="4">
    <source>
        <dbReference type="EMBL" id="MBD7915119.1"/>
    </source>
</evidence>
<name>A0ABR8Q3Z6_9CLOT</name>
<dbReference type="Gene3D" id="3.30.70.270">
    <property type="match status" value="2"/>
</dbReference>
<dbReference type="Gene3D" id="3.30.450.20">
    <property type="entry name" value="PAS domain"/>
    <property type="match status" value="4"/>
</dbReference>